<reference evidence="1" key="1">
    <citation type="journal article" date="2014" name="Front. Microbiol.">
        <title>High frequency of phylogenetically diverse reductive dehalogenase-homologous genes in deep subseafloor sedimentary metagenomes.</title>
        <authorList>
            <person name="Kawai M."/>
            <person name="Futagami T."/>
            <person name="Toyoda A."/>
            <person name="Takaki Y."/>
            <person name="Nishi S."/>
            <person name="Hori S."/>
            <person name="Arai W."/>
            <person name="Tsubouchi T."/>
            <person name="Morono Y."/>
            <person name="Uchiyama I."/>
            <person name="Ito T."/>
            <person name="Fujiyama A."/>
            <person name="Inagaki F."/>
            <person name="Takami H."/>
        </authorList>
    </citation>
    <scope>NUCLEOTIDE SEQUENCE</scope>
    <source>
        <strain evidence="1">Expedition CK06-06</strain>
    </source>
</reference>
<protein>
    <recommendedName>
        <fullName evidence="2">Nitroreductase domain-containing protein</fullName>
    </recommendedName>
</protein>
<organism evidence="1">
    <name type="scientific">marine sediment metagenome</name>
    <dbReference type="NCBI Taxonomy" id="412755"/>
    <lineage>
        <taxon>unclassified sequences</taxon>
        <taxon>metagenomes</taxon>
        <taxon>ecological metagenomes</taxon>
    </lineage>
</organism>
<dbReference type="SUPFAM" id="SSF55469">
    <property type="entry name" value="FMN-dependent nitroreductase-like"/>
    <property type="match status" value="1"/>
</dbReference>
<dbReference type="Gene3D" id="3.40.109.10">
    <property type="entry name" value="NADH Oxidase"/>
    <property type="match status" value="1"/>
</dbReference>
<evidence type="ECO:0000313" key="1">
    <source>
        <dbReference type="EMBL" id="GAH00819.1"/>
    </source>
</evidence>
<comment type="caution">
    <text evidence="1">The sequence shown here is derived from an EMBL/GenBank/DDBJ whole genome shotgun (WGS) entry which is preliminary data.</text>
</comment>
<feature type="non-terminal residue" evidence="1">
    <location>
        <position position="1"/>
    </location>
</feature>
<sequence>KTIDSEEYIRNVLSIPDNRRVLAMVGVGYPDETKMPGQEGNLEYDKIFFNQYGNY</sequence>
<dbReference type="AlphaFoldDB" id="X1D6T8"/>
<gene>
    <name evidence="1" type="ORF">S01H4_37511</name>
</gene>
<evidence type="ECO:0008006" key="2">
    <source>
        <dbReference type="Google" id="ProtNLM"/>
    </source>
</evidence>
<dbReference type="EMBL" id="BART01020159">
    <property type="protein sequence ID" value="GAH00819.1"/>
    <property type="molecule type" value="Genomic_DNA"/>
</dbReference>
<name>X1D6T8_9ZZZZ</name>
<proteinExistence type="predicted"/>
<dbReference type="InterPro" id="IPR000415">
    <property type="entry name" value="Nitroreductase-like"/>
</dbReference>
<dbReference type="GO" id="GO:0016491">
    <property type="term" value="F:oxidoreductase activity"/>
    <property type="evidence" value="ECO:0007669"/>
    <property type="project" value="InterPro"/>
</dbReference>
<accession>X1D6T8</accession>